<keyword evidence="8 9" id="KW-0472">Membrane</keyword>
<dbReference type="InterPro" id="IPR003439">
    <property type="entry name" value="ABC_transporter-like_ATP-bd"/>
</dbReference>
<dbReference type="eggNOG" id="COG1132">
    <property type="taxonomic scope" value="Bacteria"/>
</dbReference>
<dbReference type="PANTHER" id="PTHR24221">
    <property type="entry name" value="ATP-BINDING CASSETTE SUB-FAMILY B"/>
    <property type="match status" value="1"/>
</dbReference>
<keyword evidence="3" id="KW-1003">Cell membrane</keyword>
<protein>
    <submittedName>
        <fullName evidence="12">ABC transporter related</fullName>
    </submittedName>
</protein>
<dbReference type="SUPFAM" id="SSF90123">
    <property type="entry name" value="ABC transporter transmembrane region"/>
    <property type="match status" value="1"/>
</dbReference>
<dbReference type="EMBL" id="CP001618">
    <property type="protein sequence ID" value="ACQ80482.1"/>
    <property type="molecule type" value="Genomic_DNA"/>
</dbReference>
<dbReference type="PROSITE" id="PS50929">
    <property type="entry name" value="ABC_TM1F"/>
    <property type="match status" value="1"/>
</dbReference>
<dbReference type="SMART" id="SM00382">
    <property type="entry name" value="AAA"/>
    <property type="match status" value="1"/>
</dbReference>
<comment type="subcellular location">
    <subcellularLocation>
        <location evidence="1">Cell membrane</location>
        <topology evidence="1">Multi-pass membrane protein</topology>
    </subcellularLocation>
</comment>
<dbReference type="GO" id="GO:0034040">
    <property type="term" value="F:ATPase-coupled lipid transmembrane transporter activity"/>
    <property type="evidence" value="ECO:0007669"/>
    <property type="project" value="TreeGrafter"/>
</dbReference>
<evidence type="ECO:0000313" key="12">
    <source>
        <dbReference type="EMBL" id="ACQ80482.1"/>
    </source>
</evidence>
<evidence type="ECO:0000256" key="6">
    <source>
        <dbReference type="ARBA" id="ARBA00022840"/>
    </source>
</evidence>
<dbReference type="HOGENOM" id="CLU_000604_84_3_11"/>
<evidence type="ECO:0000259" key="10">
    <source>
        <dbReference type="PROSITE" id="PS50893"/>
    </source>
</evidence>
<evidence type="ECO:0000256" key="3">
    <source>
        <dbReference type="ARBA" id="ARBA00022475"/>
    </source>
</evidence>
<dbReference type="InterPro" id="IPR027417">
    <property type="entry name" value="P-loop_NTPase"/>
</dbReference>
<organism evidence="12 13">
    <name type="scientific">Beutenbergia cavernae (strain ATCC BAA-8 / DSM 12333 / CCUG 43141 / JCM 11478 / NBRC 16432 / NCIMB 13614 / HKI 0122)</name>
    <dbReference type="NCBI Taxonomy" id="471853"/>
    <lineage>
        <taxon>Bacteria</taxon>
        <taxon>Bacillati</taxon>
        <taxon>Actinomycetota</taxon>
        <taxon>Actinomycetes</taxon>
        <taxon>Micrococcales</taxon>
        <taxon>Beutenbergiaceae</taxon>
        <taxon>Beutenbergia</taxon>
    </lineage>
</organism>
<dbReference type="GO" id="GO:0005886">
    <property type="term" value="C:plasma membrane"/>
    <property type="evidence" value="ECO:0007669"/>
    <property type="project" value="UniProtKB-SubCell"/>
</dbReference>
<dbReference type="Pfam" id="PF00005">
    <property type="entry name" value="ABC_tran"/>
    <property type="match status" value="1"/>
</dbReference>
<dbReference type="OrthoDB" id="9806127at2"/>
<name>C5BV95_BEUC1</name>
<feature type="transmembrane region" description="Helical" evidence="9">
    <location>
        <begin position="174"/>
        <end position="192"/>
    </location>
</feature>
<dbReference type="InterPro" id="IPR011527">
    <property type="entry name" value="ABC1_TM_dom"/>
</dbReference>
<dbReference type="FunFam" id="3.40.50.300:FF:000854">
    <property type="entry name" value="Multidrug ABC transporter ATP-binding protein"/>
    <property type="match status" value="1"/>
</dbReference>
<dbReference type="GO" id="GO:0140359">
    <property type="term" value="F:ABC-type transporter activity"/>
    <property type="evidence" value="ECO:0007669"/>
    <property type="project" value="InterPro"/>
</dbReference>
<dbReference type="GO" id="GO:0005524">
    <property type="term" value="F:ATP binding"/>
    <property type="evidence" value="ECO:0007669"/>
    <property type="project" value="UniProtKB-KW"/>
</dbReference>
<evidence type="ECO:0000256" key="7">
    <source>
        <dbReference type="ARBA" id="ARBA00022989"/>
    </source>
</evidence>
<feature type="transmembrane region" description="Helical" evidence="9">
    <location>
        <begin position="261"/>
        <end position="282"/>
    </location>
</feature>
<evidence type="ECO:0000313" key="13">
    <source>
        <dbReference type="Proteomes" id="UP000007962"/>
    </source>
</evidence>
<evidence type="ECO:0000256" key="5">
    <source>
        <dbReference type="ARBA" id="ARBA00022741"/>
    </source>
</evidence>
<keyword evidence="6" id="KW-0067">ATP-binding</keyword>
<evidence type="ECO:0000256" key="1">
    <source>
        <dbReference type="ARBA" id="ARBA00004651"/>
    </source>
</evidence>
<dbReference type="GO" id="GO:0016887">
    <property type="term" value="F:ATP hydrolysis activity"/>
    <property type="evidence" value="ECO:0007669"/>
    <property type="project" value="InterPro"/>
</dbReference>
<keyword evidence="5" id="KW-0547">Nucleotide-binding</keyword>
<dbReference type="STRING" id="471853.Bcav_2231"/>
<evidence type="ECO:0000256" key="2">
    <source>
        <dbReference type="ARBA" id="ARBA00022448"/>
    </source>
</evidence>
<dbReference type="PROSITE" id="PS00211">
    <property type="entry name" value="ABC_TRANSPORTER_1"/>
    <property type="match status" value="1"/>
</dbReference>
<evidence type="ECO:0000256" key="9">
    <source>
        <dbReference type="SAM" id="Phobius"/>
    </source>
</evidence>
<evidence type="ECO:0000259" key="11">
    <source>
        <dbReference type="PROSITE" id="PS50929"/>
    </source>
</evidence>
<dbReference type="Pfam" id="PF00664">
    <property type="entry name" value="ABC_membrane"/>
    <property type="match status" value="1"/>
</dbReference>
<dbReference type="InterPro" id="IPR017871">
    <property type="entry name" value="ABC_transporter-like_CS"/>
</dbReference>
<keyword evidence="7 9" id="KW-1133">Transmembrane helix</keyword>
<gene>
    <name evidence="12" type="ordered locus">Bcav_2231</name>
</gene>
<dbReference type="RefSeq" id="WP_015882722.1">
    <property type="nucleotide sequence ID" value="NC_012669.1"/>
</dbReference>
<accession>C5BV95</accession>
<evidence type="ECO:0000256" key="8">
    <source>
        <dbReference type="ARBA" id="ARBA00023136"/>
    </source>
</evidence>
<feature type="domain" description="ABC transporter" evidence="10">
    <location>
        <begin position="355"/>
        <end position="598"/>
    </location>
</feature>
<keyword evidence="13" id="KW-1185">Reference proteome</keyword>
<feature type="transmembrane region" description="Helical" evidence="9">
    <location>
        <begin position="294"/>
        <end position="315"/>
    </location>
</feature>
<dbReference type="InterPro" id="IPR039421">
    <property type="entry name" value="Type_1_exporter"/>
</dbReference>
<dbReference type="InterPro" id="IPR036640">
    <property type="entry name" value="ABC1_TM_sf"/>
</dbReference>
<feature type="domain" description="ABC transmembrane type-1" evidence="11">
    <location>
        <begin position="30"/>
        <end position="317"/>
    </location>
</feature>
<feature type="transmembrane region" description="Helical" evidence="9">
    <location>
        <begin position="71"/>
        <end position="92"/>
    </location>
</feature>
<feature type="transmembrane region" description="Helical" evidence="9">
    <location>
        <begin position="28"/>
        <end position="51"/>
    </location>
</feature>
<dbReference type="Gene3D" id="1.20.1560.10">
    <property type="entry name" value="ABC transporter type 1, transmembrane domain"/>
    <property type="match status" value="1"/>
</dbReference>
<reference evidence="12 13" key="1">
    <citation type="journal article" date="2009" name="Stand. Genomic Sci.">
        <title>Complete genome sequence of Beutenbergia cavernae type strain (HKI 0122).</title>
        <authorList>
            <person name="Land M."/>
            <person name="Pukall R."/>
            <person name="Abt B."/>
            <person name="Goker M."/>
            <person name="Rohde M."/>
            <person name="Glavina Del Rio T."/>
            <person name="Tice H."/>
            <person name="Copeland A."/>
            <person name="Cheng J.F."/>
            <person name="Lucas S."/>
            <person name="Chen F."/>
            <person name="Nolan M."/>
            <person name="Bruce D."/>
            <person name="Goodwin L."/>
            <person name="Pitluck S."/>
            <person name="Ivanova N."/>
            <person name="Mavromatis K."/>
            <person name="Ovchinnikova G."/>
            <person name="Pati A."/>
            <person name="Chen A."/>
            <person name="Palaniappan K."/>
            <person name="Hauser L."/>
            <person name="Chang Y.J."/>
            <person name="Jefferies C.C."/>
            <person name="Saunders E."/>
            <person name="Brettin T."/>
            <person name="Detter J.C."/>
            <person name="Han C."/>
            <person name="Chain P."/>
            <person name="Bristow J."/>
            <person name="Eisen J.A."/>
            <person name="Markowitz V."/>
            <person name="Hugenholtz P."/>
            <person name="Kyrpides N.C."/>
            <person name="Klenk H.P."/>
            <person name="Lapidus A."/>
        </authorList>
    </citation>
    <scope>NUCLEOTIDE SEQUENCE [LARGE SCALE GENOMIC DNA]</scope>
    <source>
        <strain evidence="13">ATCC BAA-8 / DSM 12333 / NBRC 16432</strain>
    </source>
</reference>
<keyword evidence="2" id="KW-0813">Transport</keyword>
<keyword evidence="4 9" id="KW-0812">Transmembrane</keyword>
<dbReference type="SUPFAM" id="SSF52540">
    <property type="entry name" value="P-loop containing nucleoside triphosphate hydrolases"/>
    <property type="match status" value="1"/>
</dbReference>
<dbReference type="AlphaFoldDB" id="C5BV95"/>
<dbReference type="KEGG" id="bcv:Bcav_2231"/>
<evidence type="ECO:0000256" key="4">
    <source>
        <dbReference type="ARBA" id="ARBA00022692"/>
    </source>
</evidence>
<dbReference type="Gene3D" id="3.40.50.300">
    <property type="entry name" value="P-loop containing nucleotide triphosphate hydrolases"/>
    <property type="match status" value="1"/>
</dbReference>
<feature type="transmembrane region" description="Helical" evidence="9">
    <location>
        <begin position="146"/>
        <end position="168"/>
    </location>
</feature>
<dbReference type="InterPro" id="IPR003593">
    <property type="entry name" value="AAA+_ATPase"/>
</dbReference>
<dbReference type="Proteomes" id="UP000007962">
    <property type="component" value="Chromosome"/>
</dbReference>
<proteinExistence type="predicted"/>
<dbReference type="PANTHER" id="PTHR24221:SF654">
    <property type="entry name" value="ATP-BINDING CASSETTE SUB-FAMILY B MEMBER 6"/>
    <property type="match status" value="1"/>
</dbReference>
<sequence>MPPHALTGGPARRSWDLVVRGLRAEPRAFAVAIGASALYGVGVVASGWALGQVTDRVVAPALGGDGVEPSAIWWAGAALVLIGAVTAVAVAFRRVFAGIAALDVQAGHRRAVTRQYLRLPLSWHRRHPAGQLLSNASSDAEAAGMVFVPLPFALGVVVMIVVACAAMFAADPLLGLIGLTVLPLVLVVNAVYRRWMSPAITHAQEQRARVADAAHESFEAALLVKSLGTADREEETFARVTDRLRAANVGVGRIRSVFDPVIDFLPSAATLAVLVVGASQVASGAAGPGDVVTAAYLLTVMTFPVRAIGFVLGDLPRSLVGHDRISRVLDAPGGDEPPSGAGGAALDAPRAALEVRLDGVAVRVPPPPGGEDDVPLLHDVSLTLRAGRTLAVVGRTGSGKSTLVDVIAQLTPAAAGTVSFDGTDARDVPALQRTHEVAYVAQEAFVFEDTVRGNVLLDDGDPDGGDDDRVWEALRLARADEIVDALPDGLDTVIGERGTSLSGGQRQRIAIARALVRRPRLLLLDDATSALDPVVEREILAGLRSAGRDVTVVVVAYRPATIALADEVLHLERGRVVAHGTAAELRATDPGFVDLVTAYERHRAEVGR</sequence>
<dbReference type="PROSITE" id="PS50893">
    <property type="entry name" value="ABC_TRANSPORTER_2"/>
    <property type="match status" value="1"/>
</dbReference>